<dbReference type="OrthoDB" id="1856222at2"/>
<protein>
    <recommendedName>
        <fullName evidence="1">Helix-turn-helix conjugative transposon-like domain-containing protein</fullName>
    </recommendedName>
</protein>
<organism evidence="2 3">
    <name type="scientific">Enterococcus termitis</name>
    <dbReference type="NCBI Taxonomy" id="332950"/>
    <lineage>
        <taxon>Bacteria</taxon>
        <taxon>Bacillati</taxon>
        <taxon>Bacillota</taxon>
        <taxon>Bacilli</taxon>
        <taxon>Lactobacillales</taxon>
        <taxon>Enterococcaceae</taxon>
        <taxon>Enterococcus</taxon>
    </lineage>
</organism>
<evidence type="ECO:0000259" key="1">
    <source>
        <dbReference type="Pfam" id="PF12645"/>
    </source>
</evidence>
<reference evidence="3" key="1">
    <citation type="submission" date="2016-09" db="EMBL/GenBank/DDBJ databases">
        <authorList>
            <person name="Gulvik C.A."/>
        </authorList>
    </citation>
    <scope>NUCLEOTIDE SEQUENCE [LARGE SCALE GENOMIC DNA]</scope>
    <source>
        <strain evidence="3">LMG 8895</strain>
    </source>
</reference>
<dbReference type="RefSeq" id="WP_069662654.1">
    <property type="nucleotide sequence ID" value="NZ_JBHUJJ010000001.1"/>
</dbReference>
<keyword evidence="3" id="KW-1185">Reference proteome</keyword>
<dbReference type="Proteomes" id="UP000095094">
    <property type="component" value="Unassembled WGS sequence"/>
</dbReference>
<name>A0A1E5H0W4_9ENTE</name>
<proteinExistence type="predicted"/>
<comment type="caution">
    <text evidence="2">The sequence shown here is derived from an EMBL/GenBank/DDBJ whole genome shotgun (WGS) entry which is preliminary data.</text>
</comment>
<evidence type="ECO:0000313" key="2">
    <source>
        <dbReference type="EMBL" id="OEG18435.1"/>
    </source>
</evidence>
<dbReference type="Pfam" id="PF12645">
    <property type="entry name" value="HTH_16"/>
    <property type="match status" value="1"/>
</dbReference>
<dbReference type="EMBL" id="MIJY01000006">
    <property type="protein sequence ID" value="OEG18435.1"/>
    <property type="molecule type" value="Genomic_DNA"/>
</dbReference>
<dbReference type="InterPro" id="IPR024760">
    <property type="entry name" value="HTH_dom_conjug_TS-like"/>
</dbReference>
<feature type="domain" description="Helix-turn-helix conjugative transposon-like" evidence="1">
    <location>
        <begin position="7"/>
        <end position="62"/>
    </location>
</feature>
<sequence length="69" mass="8249">MKQDYVPLIKSAQNGDNEAMLLLYLKFERKIFYLSEPHRGLISEDCYQELSIEFMHLVKKFNLDSHLQK</sequence>
<evidence type="ECO:0000313" key="3">
    <source>
        <dbReference type="Proteomes" id="UP000095094"/>
    </source>
</evidence>
<accession>A0A1E5H0W4</accession>
<dbReference type="AlphaFoldDB" id="A0A1E5H0W4"/>
<gene>
    <name evidence="2" type="ORF">BCR25_16560</name>
</gene>